<accession>A0A226DST0</accession>
<keyword evidence="1" id="KW-1133">Transmembrane helix</keyword>
<dbReference type="AlphaFoldDB" id="A0A226DST0"/>
<name>A0A226DST0_FOLCA</name>
<proteinExistence type="predicted"/>
<keyword evidence="3" id="KW-1185">Reference proteome</keyword>
<feature type="transmembrane region" description="Helical" evidence="1">
    <location>
        <begin position="51"/>
        <end position="70"/>
    </location>
</feature>
<feature type="transmembrane region" description="Helical" evidence="1">
    <location>
        <begin position="294"/>
        <end position="317"/>
    </location>
</feature>
<evidence type="ECO:0000313" key="3">
    <source>
        <dbReference type="Proteomes" id="UP000198287"/>
    </source>
</evidence>
<feature type="transmembrane region" description="Helical" evidence="1">
    <location>
        <begin position="198"/>
        <end position="221"/>
    </location>
</feature>
<keyword evidence="1" id="KW-0812">Transmembrane</keyword>
<reference evidence="2 3" key="1">
    <citation type="submission" date="2015-12" db="EMBL/GenBank/DDBJ databases">
        <title>The genome of Folsomia candida.</title>
        <authorList>
            <person name="Faddeeva A."/>
            <person name="Derks M.F."/>
            <person name="Anvar Y."/>
            <person name="Smit S."/>
            <person name="Van Straalen N."/>
            <person name="Roelofs D."/>
        </authorList>
    </citation>
    <scope>NUCLEOTIDE SEQUENCE [LARGE SCALE GENOMIC DNA]</scope>
    <source>
        <strain evidence="2 3">VU population</strain>
        <tissue evidence="2">Whole body</tissue>
    </source>
</reference>
<evidence type="ECO:0000256" key="1">
    <source>
        <dbReference type="SAM" id="Phobius"/>
    </source>
</evidence>
<dbReference type="EMBL" id="LNIX01000011">
    <property type="protein sequence ID" value="OXA48545.1"/>
    <property type="molecule type" value="Genomic_DNA"/>
</dbReference>
<feature type="transmembrane region" description="Helical" evidence="1">
    <location>
        <begin position="129"/>
        <end position="152"/>
    </location>
</feature>
<keyword evidence="1" id="KW-0472">Membrane</keyword>
<comment type="caution">
    <text evidence="2">The sequence shown here is derived from an EMBL/GenBank/DDBJ whole genome shotgun (WGS) entry which is preliminary data.</text>
</comment>
<feature type="transmembrane region" description="Helical" evidence="1">
    <location>
        <begin position="76"/>
        <end position="93"/>
    </location>
</feature>
<sequence>MFTSQILPVLKWRTGRPIYVRVPIKFHPQNGSLMTIKSSFSIHRYSLRLQCILPIVYTAMLAMNLIFGSLTIVQRLQGAVFLMLCVLTCTTGWNSGLDDAPVRVVNTFLDFEKDLANLESTMGVKVMKYFICLAEISIIGYPILQILLLTFVPCTAPFVLSMLPMCKNSGKLKDFWTWPKFPVRMVIHLLETWLGYDTMYSCGFGILYVLFGGTACILGYIDHLEKKIRKSGNINQIHDILLLYKRIQLVEKSFNNFTKNQILPFLISCAVALEVLALFVCIDLHKQIEMPGFLIFPMVMVDSLLTNLMVLTFASYVNKNSTKVLSNLTGSIVQIPGKRGRNIARRRLRSCPSLKVQIWMNFVNRLTPLTTQTFCLNQTVSLIMIKD</sequence>
<protein>
    <submittedName>
        <fullName evidence="2">Ubiquitin-like modifier-activating enzyme 1</fullName>
    </submittedName>
</protein>
<feature type="transmembrane region" description="Helical" evidence="1">
    <location>
        <begin position="262"/>
        <end position="282"/>
    </location>
</feature>
<dbReference type="Proteomes" id="UP000198287">
    <property type="component" value="Unassembled WGS sequence"/>
</dbReference>
<organism evidence="2 3">
    <name type="scientific">Folsomia candida</name>
    <name type="common">Springtail</name>
    <dbReference type="NCBI Taxonomy" id="158441"/>
    <lineage>
        <taxon>Eukaryota</taxon>
        <taxon>Metazoa</taxon>
        <taxon>Ecdysozoa</taxon>
        <taxon>Arthropoda</taxon>
        <taxon>Hexapoda</taxon>
        <taxon>Collembola</taxon>
        <taxon>Entomobryomorpha</taxon>
        <taxon>Isotomoidea</taxon>
        <taxon>Isotomidae</taxon>
        <taxon>Proisotominae</taxon>
        <taxon>Folsomia</taxon>
    </lineage>
</organism>
<evidence type="ECO:0000313" key="2">
    <source>
        <dbReference type="EMBL" id="OXA48545.1"/>
    </source>
</evidence>
<gene>
    <name evidence="2" type="ORF">Fcan01_16197</name>
</gene>